<proteinExistence type="predicted"/>
<accession>A0A803KUG8</accession>
<feature type="domain" description="Retrotransposon Copia-like N-terminal" evidence="1">
    <location>
        <begin position="14"/>
        <end position="59"/>
    </location>
</feature>
<organism evidence="2 3">
    <name type="scientific">Chenopodium quinoa</name>
    <name type="common">Quinoa</name>
    <dbReference type="NCBI Taxonomy" id="63459"/>
    <lineage>
        <taxon>Eukaryota</taxon>
        <taxon>Viridiplantae</taxon>
        <taxon>Streptophyta</taxon>
        <taxon>Embryophyta</taxon>
        <taxon>Tracheophyta</taxon>
        <taxon>Spermatophyta</taxon>
        <taxon>Magnoliopsida</taxon>
        <taxon>eudicotyledons</taxon>
        <taxon>Gunneridae</taxon>
        <taxon>Pentapetalae</taxon>
        <taxon>Caryophyllales</taxon>
        <taxon>Chenopodiaceae</taxon>
        <taxon>Chenopodioideae</taxon>
        <taxon>Atripliceae</taxon>
        <taxon>Chenopodium</taxon>
    </lineage>
</organism>
<evidence type="ECO:0000259" key="1">
    <source>
        <dbReference type="Pfam" id="PF14244"/>
    </source>
</evidence>
<reference evidence="2" key="1">
    <citation type="journal article" date="2017" name="Nature">
        <title>The genome of Chenopodium quinoa.</title>
        <authorList>
            <person name="Jarvis D.E."/>
            <person name="Ho Y.S."/>
            <person name="Lightfoot D.J."/>
            <person name="Schmoeckel S.M."/>
            <person name="Li B."/>
            <person name="Borm T.J.A."/>
            <person name="Ohyanagi H."/>
            <person name="Mineta K."/>
            <person name="Michell C.T."/>
            <person name="Saber N."/>
            <person name="Kharbatia N.M."/>
            <person name="Rupper R.R."/>
            <person name="Sharp A.R."/>
            <person name="Dally N."/>
            <person name="Boughton B.A."/>
            <person name="Woo Y.H."/>
            <person name="Gao G."/>
            <person name="Schijlen E.G.W.M."/>
            <person name="Guo X."/>
            <person name="Momin A.A."/>
            <person name="Negrao S."/>
            <person name="Al-Babili S."/>
            <person name="Gehring C."/>
            <person name="Roessner U."/>
            <person name="Jung C."/>
            <person name="Murphy K."/>
            <person name="Arold S.T."/>
            <person name="Gojobori T."/>
            <person name="van der Linden C.G."/>
            <person name="van Loo E.N."/>
            <person name="Jellen E.N."/>
            <person name="Maughan P.J."/>
            <person name="Tester M."/>
        </authorList>
    </citation>
    <scope>NUCLEOTIDE SEQUENCE [LARGE SCALE GENOMIC DNA]</scope>
    <source>
        <strain evidence="2">cv. PI 614886</strain>
    </source>
</reference>
<protein>
    <recommendedName>
        <fullName evidence="1">Retrotransposon Copia-like N-terminal domain-containing protein</fullName>
    </recommendedName>
</protein>
<dbReference type="InterPro" id="IPR029472">
    <property type="entry name" value="Copia-like_N"/>
</dbReference>
<dbReference type="Gramene" id="AUR62002676-RA">
    <property type="protein sequence ID" value="AUR62002676-RA:cds"/>
    <property type="gene ID" value="AUR62002676"/>
</dbReference>
<keyword evidence="3" id="KW-1185">Reference proteome</keyword>
<evidence type="ECO:0000313" key="2">
    <source>
        <dbReference type="EnsemblPlants" id="AUR62002676-RA:cds"/>
    </source>
</evidence>
<dbReference type="AlphaFoldDB" id="A0A803KUG8"/>
<dbReference type="Pfam" id="PF14244">
    <property type="entry name" value="Retrotran_gag_3"/>
    <property type="match status" value="1"/>
</dbReference>
<dbReference type="Proteomes" id="UP000596660">
    <property type="component" value="Unplaced"/>
</dbReference>
<dbReference type="PANTHER" id="PTHR37610">
    <property type="entry name" value="CCHC-TYPE DOMAIN-CONTAINING PROTEIN"/>
    <property type="match status" value="1"/>
</dbReference>
<dbReference type="EnsemblPlants" id="AUR62002676-RA">
    <property type="protein sequence ID" value="AUR62002676-RA:cds"/>
    <property type="gene ID" value="AUR62002676"/>
</dbReference>
<reference evidence="2" key="2">
    <citation type="submission" date="2021-03" db="UniProtKB">
        <authorList>
            <consortium name="EnsemblPlants"/>
        </authorList>
    </citation>
    <scope>IDENTIFICATION</scope>
</reference>
<evidence type="ECO:0000313" key="3">
    <source>
        <dbReference type="Proteomes" id="UP000596660"/>
    </source>
</evidence>
<sequence length="196" mass="22176">MVTTIDATSPLYLHPSDGNNFQSIEKLQGSSNFRSWKRSMEIALESRRKLGFVTGTLVKDSSDTVKAEAWDTCNNMIISWILGSVSESIRKSILKYKLNKELYDTKQQSMTISEYYTQMKAIWEELESLNVLPSIGEVNAEVAAFLTALGKQNEEQKLFQFLNGLDDAHGAQRSQILMMKTLPSVETTCSFLEQEE</sequence>
<name>A0A803KUG8_CHEQI</name>
<dbReference type="OMA" id="VHLNTET"/>
<dbReference type="PANTHER" id="PTHR37610:SF6">
    <property type="entry name" value="GAG-POLYPEPTIDE OF LTR COPIA-TYPE-RELATED"/>
    <property type="match status" value="1"/>
</dbReference>